<feature type="DNA-binding region" description="OmpR/PhoB-type" evidence="9">
    <location>
        <begin position="124"/>
        <end position="225"/>
    </location>
</feature>
<dbReference type="Gene3D" id="3.40.50.2300">
    <property type="match status" value="1"/>
</dbReference>
<dbReference type="GO" id="GO:0000156">
    <property type="term" value="F:phosphorelay response regulator activity"/>
    <property type="evidence" value="ECO:0007669"/>
    <property type="project" value="TreeGrafter"/>
</dbReference>
<dbReference type="RefSeq" id="WP_035378948.1">
    <property type="nucleotide sequence ID" value="NZ_AZQP01000012.1"/>
</dbReference>
<dbReference type="InterPro" id="IPR001789">
    <property type="entry name" value="Sig_transdc_resp-reg_receiver"/>
</dbReference>
<dbReference type="Proteomes" id="UP000019681">
    <property type="component" value="Unassembled WGS sequence"/>
</dbReference>
<evidence type="ECO:0000256" key="7">
    <source>
        <dbReference type="ARBA" id="ARBA00024867"/>
    </source>
</evidence>
<dbReference type="GO" id="GO:0005829">
    <property type="term" value="C:cytosol"/>
    <property type="evidence" value="ECO:0007669"/>
    <property type="project" value="TreeGrafter"/>
</dbReference>
<dbReference type="InterPro" id="IPR011006">
    <property type="entry name" value="CheY-like_superfamily"/>
</dbReference>
<dbReference type="InterPro" id="IPR039420">
    <property type="entry name" value="WalR-like"/>
</dbReference>
<keyword evidence="4" id="KW-0805">Transcription regulation</keyword>
<dbReference type="SMART" id="SM00862">
    <property type="entry name" value="Trans_reg_C"/>
    <property type="match status" value="1"/>
</dbReference>
<evidence type="ECO:0000256" key="4">
    <source>
        <dbReference type="ARBA" id="ARBA00023015"/>
    </source>
</evidence>
<keyword evidence="2 8" id="KW-0597">Phosphoprotein</keyword>
<dbReference type="InterPro" id="IPR036388">
    <property type="entry name" value="WH-like_DNA-bd_sf"/>
</dbReference>
<evidence type="ECO:0000313" key="13">
    <source>
        <dbReference type="Proteomes" id="UP000019681"/>
    </source>
</evidence>
<keyword evidence="13" id="KW-1185">Reference proteome</keyword>
<keyword evidence="5 9" id="KW-0238">DNA-binding</keyword>
<dbReference type="SMART" id="SM00448">
    <property type="entry name" value="REC"/>
    <property type="match status" value="1"/>
</dbReference>
<comment type="function">
    <text evidence="7">May play the central regulatory role in sporulation. It may be an element of the effector pathway responsible for the activation of sporulation genes in response to nutritional stress. Spo0A may act in concert with spo0H (a sigma factor) to control the expression of some genes that are critical to the sporulation process.</text>
</comment>
<dbReference type="PANTHER" id="PTHR48111">
    <property type="entry name" value="REGULATOR OF RPOS"/>
    <property type="match status" value="1"/>
</dbReference>
<evidence type="ECO:0000313" key="12">
    <source>
        <dbReference type="EMBL" id="EYE88871.1"/>
    </source>
</evidence>
<dbReference type="AlphaFoldDB" id="A0A017RW85"/>
<dbReference type="CDD" id="cd00383">
    <property type="entry name" value="trans_reg_C"/>
    <property type="match status" value="1"/>
</dbReference>
<sequence>MRNILVIEDEEKVSSVIKAYLEKEGYSVICTTSGLEGIKLFKEIGFKLIILDLMLPDIDGEEICRIIRNVSDVYIFMLTAKGTEGDRIDGLNLGADEYLVKPFSPRELTARVNALFRRIEYKSDSTINIDNGNLLINRDSRVVTVRGKEVALTPNEFNILNALITNKGKVMSREKLIESVLGIDFEGFDRTIDVHIKNLRKKIEVDSKNPKYIKTVTRVGYKFGGDN</sequence>
<evidence type="ECO:0000256" key="1">
    <source>
        <dbReference type="ARBA" id="ARBA00018672"/>
    </source>
</evidence>
<dbReference type="PROSITE" id="PS51755">
    <property type="entry name" value="OMPR_PHOB"/>
    <property type="match status" value="1"/>
</dbReference>
<dbReference type="SUPFAM" id="SSF52172">
    <property type="entry name" value="CheY-like"/>
    <property type="match status" value="1"/>
</dbReference>
<feature type="domain" description="OmpR/PhoB-type" evidence="11">
    <location>
        <begin position="124"/>
        <end position="225"/>
    </location>
</feature>
<dbReference type="Gene3D" id="6.10.250.690">
    <property type="match status" value="1"/>
</dbReference>
<protein>
    <recommendedName>
        <fullName evidence="1">Stage 0 sporulation protein A homolog</fullName>
    </recommendedName>
</protein>
<dbReference type="EMBL" id="AZQP01000012">
    <property type="protein sequence ID" value="EYE88871.1"/>
    <property type="molecule type" value="Genomic_DNA"/>
</dbReference>
<dbReference type="PROSITE" id="PS50110">
    <property type="entry name" value="RESPONSE_REGULATORY"/>
    <property type="match status" value="1"/>
</dbReference>
<name>A0A017RW85_9CLOT</name>
<evidence type="ECO:0000256" key="5">
    <source>
        <dbReference type="ARBA" id="ARBA00023125"/>
    </source>
</evidence>
<feature type="domain" description="Response regulatory" evidence="10">
    <location>
        <begin position="3"/>
        <end position="116"/>
    </location>
</feature>
<dbReference type="PANTHER" id="PTHR48111:SF73">
    <property type="entry name" value="ALKALINE PHOSPHATASE SYNTHESIS TRANSCRIPTIONAL REGULATORY PROTEIN PHOP"/>
    <property type="match status" value="1"/>
</dbReference>
<feature type="modified residue" description="4-aspartylphosphate" evidence="8">
    <location>
        <position position="52"/>
    </location>
</feature>
<proteinExistence type="predicted"/>
<dbReference type="Gene3D" id="1.10.10.10">
    <property type="entry name" value="Winged helix-like DNA-binding domain superfamily/Winged helix DNA-binding domain"/>
    <property type="match status" value="1"/>
</dbReference>
<dbReference type="FunFam" id="3.40.50.2300:FF:000001">
    <property type="entry name" value="DNA-binding response regulator PhoB"/>
    <property type="match status" value="1"/>
</dbReference>
<gene>
    <name evidence="12" type="ORF">Q428_05720</name>
</gene>
<dbReference type="InterPro" id="IPR016032">
    <property type="entry name" value="Sig_transdc_resp-reg_C-effctor"/>
</dbReference>
<dbReference type="SUPFAM" id="SSF46894">
    <property type="entry name" value="C-terminal effector domain of the bipartite response regulators"/>
    <property type="match status" value="1"/>
</dbReference>
<evidence type="ECO:0000259" key="11">
    <source>
        <dbReference type="PROSITE" id="PS51755"/>
    </source>
</evidence>
<dbReference type="STRING" id="1403537.Q428_05720"/>
<dbReference type="GO" id="GO:0000976">
    <property type="term" value="F:transcription cis-regulatory region binding"/>
    <property type="evidence" value="ECO:0007669"/>
    <property type="project" value="TreeGrafter"/>
</dbReference>
<dbReference type="InterPro" id="IPR001867">
    <property type="entry name" value="OmpR/PhoB-type_DNA-bd"/>
</dbReference>
<evidence type="ECO:0000256" key="8">
    <source>
        <dbReference type="PROSITE-ProRule" id="PRU00169"/>
    </source>
</evidence>
<dbReference type="Pfam" id="PF00072">
    <property type="entry name" value="Response_reg"/>
    <property type="match status" value="1"/>
</dbReference>
<organism evidence="12 13">
    <name type="scientific">Fervidicella metallireducens AeB</name>
    <dbReference type="NCBI Taxonomy" id="1403537"/>
    <lineage>
        <taxon>Bacteria</taxon>
        <taxon>Bacillati</taxon>
        <taxon>Bacillota</taxon>
        <taxon>Clostridia</taxon>
        <taxon>Eubacteriales</taxon>
        <taxon>Clostridiaceae</taxon>
        <taxon>Fervidicella</taxon>
    </lineage>
</organism>
<evidence type="ECO:0000256" key="2">
    <source>
        <dbReference type="ARBA" id="ARBA00022553"/>
    </source>
</evidence>
<dbReference type="OrthoDB" id="9802426at2"/>
<accession>A0A017RW85</accession>
<dbReference type="Pfam" id="PF00486">
    <property type="entry name" value="Trans_reg_C"/>
    <property type="match status" value="1"/>
</dbReference>
<keyword evidence="6" id="KW-0804">Transcription</keyword>
<reference evidence="12 13" key="1">
    <citation type="journal article" date="2014" name="Genome Announc.">
        <title>Draft Genome Sequence of Fervidicella metallireducens Strain AeBT, an Iron-Reducing Thermoanaerobe from the Great Artesian Basin.</title>
        <authorList>
            <person name="Patel B.K."/>
        </authorList>
    </citation>
    <scope>NUCLEOTIDE SEQUENCE [LARGE SCALE GENOMIC DNA]</scope>
    <source>
        <strain evidence="12 13">AeB</strain>
    </source>
</reference>
<dbReference type="GO" id="GO:0032993">
    <property type="term" value="C:protein-DNA complex"/>
    <property type="evidence" value="ECO:0007669"/>
    <property type="project" value="TreeGrafter"/>
</dbReference>
<dbReference type="GO" id="GO:0006355">
    <property type="term" value="P:regulation of DNA-templated transcription"/>
    <property type="evidence" value="ECO:0007669"/>
    <property type="project" value="InterPro"/>
</dbReference>
<keyword evidence="3" id="KW-0902">Two-component regulatory system</keyword>
<comment type="caution">
    <text evidence="12">The sequence shown here is derived from an EMBL/GenBank/DDBJ whole genome shotgun (WGS) entry which is preliminary data.</text>
</comment>
<dbReference type="FunFam" id="1.10.10.10:FF:000018">
    <property type="entry name" value="DNA-binding response regulator ResD"/>
    <property type="match status" value="1"/>
</dbReference>
<evidence type="ECO:0000256" key="6">
    <source>
        <dbReference type="ARBA" id="ARBA00023163"/>
    </source>
</evidence>
<evidence type="ECO:0000259" key="10">
    <source>
        <dbReference type="PROSITE" id="PS50110"/>
    </source>
</evidence>
<evidence type="ECO:0000256" key="3">
    <source>
        <dbReference type="ARBA" id="ARBA00023012"/>
    </source>
</evidence>
<evidence type="ECO:0000256" key="9">
    <source>
        <dbReference type="PROSITE-ProRule" id="PRU01091"/>
    </source>
</evidence>